<reference evidence="2" key="1">
    <citation type="submission" date="2021-07" db="EMBL/GenBank/DDBJ databases">
        <authorList>
            <person name="Durling M."/>
        </authorList>
    </citation>
    <scope>NUCLEOTIDE SEQUENCE</scope>
</reference>
<keyword evidence="3" id="KW-1185">Reference proteome</keyword>
<dbReference type="Proteomes" id="UP000701801">
    <property type="component" value="Unassembled WGS sequence"/>
</dbReference>
<comment type="caution">
    <text evidence="2">The sequence shown here is derived from an EMBL/GenBank/DDBJ whole genome shotgun (WGS) entry which is preliminary data.</text>
</comment>
<sequence>MTLTIKAATASSLTATMTKSNYRSPSGTKISISMVTRATVRRILVARLPSSYSVVTLSKSTSNRKTCMSDSRRIAITPFRIALDFPHSSGDDLGGDAELDDDNELDDDMPPCKSNTILPGG</sequence>
<dbReference type="EMBL" id="CAJVRM010000427">
    <property type="protein sequence ID" value="CAG8980898.1"/>
    <property type="molecule type" value="Genomic_DNA"/>
</dbReference>
<gene>
    <name evidence="2" type="ORF">HYALB_00012942</name>
</gene>
<evidence type="ECO:0000256" key="1">
    <source>
        <dbReference type="SAM" id="MobiDB-lite"/>
    </source>
</evidence>
<organism evidence="2 3">
    <name type="scientific">Hymenoscyphus albidus</name>
    <dbReference type="NCBI Taxonomy" id="595503"/>
    <lineage>
        <taxon>Eukaryota</taxon>
        <taxon>Fungi</taxon>
        <taxon>Dikarya</taxon>
        <taxon>Ascomycota</taxon>
        <taxon>Pezizomycotina</taxon>
        <taxon>Leotiomycetes</taxon>
        <taxon>Helotiales</taxon>
        <taxon>Helotiaceae</taxon>
        <taxon>Hymenoscyphus</taxon>
    </lineage>
</organism>
<feature type="compositionally biased region" description="Acidic residues" evidence="1">
    <location>
        <begin position="93"/>
        <end position="109"/>
    </location>
</feature>
<protein>
    <submittedName>
        <fullName evidence="2">Uncharacterized protein</fullName>
    </submittedName>
</protein>
<evidence type="ECO:0000313" key="3">
    <source>
        <dbReference type="Proteomes" id="UP000701801"/>
    </source>
</evidence>
<accession>A0A9N9LW17</accession>
<evidence type="ECO:0000313" key="2">
    <source>
        <dbReference type="EMBL" id="CAG8980898.1"/>
    </source>
</evidence>
<proteinExistence type="predicted"/>
<dbReference type="AlphaFoldDB" id="A0A9N9LW17"/>
<feature type="region of interest" description="Disordered" evidence="1">
    <location>
        <begin position="85"/>
        <end position="121"/>
    </location>
</feature>
<name>A0A9N9LW17_9HELO</name>